<protein>
    <submittedName>
        <fullName evidence="1">Uncharacterized protein</fullName>
    </submittedName>
</protein>
<proteinExistence type="predicted"/>
<sequence>MSMENMICVSVVLRYHKLITVHRLTLVCLHLEKTNCRGTHDTDVDTVEVLQITELSETIAATQTPLRGNRHQIIMSCIVYHTMNKRNTSILELQMVNMNLFTQLKTFRVITNCECFANNKCIIPSLQLLKLNRKLKNSGEAERQVNTIIKKKHLYKKLKETHSKNFIM</sequence>
<dbReference type="Proteomes" id="UP000507470">
    <property type="component" value="Unassembled WGS sequence"/>
</dbReference>
<evidence type="ECO:0000313" key="2">
    <source>
        <dbReference type="Proteomes" id="UP000507470"/>
    </source>
</evidence>
<name>A0A6J8AI78_MYTCO</name>
<accession>A0A6J8AI78</accession>
<dbReference type="AlphaFoldDB" id="A0A6J8AI78"/>
<gene>
    <name evidence="1" type="ORF">MCOR_8015</name>
</gene>
<organism evidence="1 2">
    <name type="scientific">Mytilus coruscus</name>
    <name type="common">Sea mussel</name>
    <dbReference type="NCBI Taxonomy" id="42192"/>
    <lineage>
        <taxon>Eukaryota</taxon>
        <taxon>Metazoa</taxon>
        <taxon>Spiralia</taxon>
        <taxon>Lophotrochozoa</taxon>
        <taxon>Mollusca</taxon>
        <taxon>Bivalvia</taxon>
        <taxon>Autobranchia</taxon>
        <taxon>Pteriomorphia</taxon>
        <taxon>Mytilida</taxon>
        <taxon>Mytiloidea</taxon>
        <taxon>Mytilidae</taxon>
        <taxon>Mytilinae</taxon>
        <taxon>Mytilus</taxon>
    </lineage>
</organism>
<evidence type="ECO:0000313" key="1">
    <source>
        <dbReference type="EMBL" id="CAC5368481.1"/>
    </source>
</evidence>
<keyword evidence="2" id="KW-1185">Reference proteome</keyword>
<dbReference type="EMBL" id="CACVKT020001487">
    <property type="protein sequence ID" value="CAC5368481.1"/>
    <property type="molecule type" value="Genomic_DNA"/>
</dbReference>
<reference evidence="1 2" key="1">
    <citation type="submission" date="2020-06" db="EMBL/GenBank/DDBJ databases">
        <authorList>
            <person name="Li R."/>
            <person name="Bekaert M."/>
        </authorList>
    </citation>
    <scope>NUCLEOTIDE SEQUENCE [LARGE SCALE GENOMIC DNA]</scope>
    <source>
        <strain evidence="2">wild</strain>
    </source>
</reference>